<reference evidence="1 2" key="1">
    <citation type="submission" date="2018-06" db="EMBL/GenBank/DDBJ databases">
        <authorList>
            <consortium name="Pathogen Informatics"/>
            <person name="Doyle S."/>
        </authorList>
    </citation>
    <scope>NUCLEOTIDE SEQUENCE [LARGE SCALE GENOMIC DNA]</scope>
    <source>
        <strain evidence="1 2">NCTC13315</strain>
    </source>
</reference>
<keyword evidence="2" id="KW-1185">Reference proteome</keyword>
<dbReference type="Proteomes" id="UP000254968">
    <property type="component" value="Unassembled WGS sequence"/>
</dbReference>
<accession>A0A378I650</accession>
<organism evidence="1 2">
    <name type="scientific">Legionella beliardensis</name>
    <dbReference type="NCBI Taxonomy" id="91822"/>
    <lineage>
        <taxon>Bacteria</taxon>
        <taxon>Pseudomonadati</taxon>
        <taxon>Pseudomonadota</taxon>
        <taxon>Gammaproteobacteria</taxon>
        <taxon>Legionellales</taxon>
        <taxon>Legionellaceae</taxon>
        <taxon>Legionella</taxon>
    </lineage>
</organism>
<protein>
    <submittedName>
        <fullName evidence="1">Uncharacterized protein</fullName>
    </submittedName>
</protein>
<dbReference type="RefSeq" id="WP_115303854.1">
    <property type="nucleotide sequence ID" value="NZ_CAAAHO010000005.1"/>
</dbReference>
<evidence type="ECO:0000313" key="2">
    <source>
        <dbReference type="Proteomes" id="UP000254968"/>
    </source>
</evidence>
<dbReference type="EMBL" id="UGNV01000001">
    <property type="protein sequence ID" value="STX30131.1"/>
    <property type="molecule type" value="Genomic_DNA"/>
</dbReference>
<dbReference type="AlphaFoldDB" id="A0A378I650"/>
<dbReference type="OrthoDB" id="5604733at2"/>
<name>A0A378I650_9GAMM</name>
<proteinExistence type="predicted"/>
<sequence length="68" mass="8090">MLISQEPAAEKKTQFRIRISKAVYDEITEYCEHAGIRYRDFFIEHACRYIFAHDEDWQAFKASQGNES</sequence>
<evidence type="ECO:0000313" key="1">
    <source>
        <dbReference type="EMBL" id="STX30131.1"/>
    </source>
</evidence>
<gene>
    <name evidence="1" type="ORF">NCTC13315_02695</name>
</gene>